<dbReference type="Pfam" id="PF00356">
    <property type="entry name" value="LacI"/>
    <property type="match status" value="1"/>
</dbReference>
<dbReference type="AlphaFoldDB" id="A0A964T4Z8"/>
<gene>
    <name evidence="5" type="ORF">E4O86_12915</name>
</gene>
<keyword evidence="6" id="KW-1185">Reference proteome</keyword>
<dbReference type="InterPro" id="IPR000843">
    <property type="entry name" value="HTH_LacI"/>
</dbReference>
<evidence type="ECO:0000313" key="6">
    <source>
        <dbReference type="Proteomes" id="UP000773614"/>
    </source>
</evidence>
<dbReference type="Proteomes" id="UP000773614">
    <property type="component" value="Unassembled WGS sequence"/>
</dbReference>
<dbReference type="RefSeq" id="WP_161140962.1">
    <property type="nucleotide sequence ID" value="NZ_SPKJ01000043.1"/>
</dbReference>
<evidence type="ECO:0000256" key="1">
    <source>
        <dbReference type="ARBA" id="ARBA00023015"/>
    </source>
</evidence>
<dbReference type="PROSITE" id="PS00356">
    <property type="entry name" value="HTH_LACI_1"/>
    <property type="match status" value="1"/>
</dbReference>
<dbReference type="PROSITE" id="PS50932">
    <property type="entry name" value="HTH_LACI_2"/>
    <property type="match status" value="1"/>
</dbReference>
<dbReference type="GO" id="GO:0000976">
    <property type="term" value="F:transcription cis-regulatory region binding"/>
    <property type="evidence" value="ECO:0007669"/>
    <property type="project" value="TreeGrafter"/>
</dbReference>
<accession>A0A964T4Z8</accession>
<dbReference type="SMART" id="SM00354">
    <property type="entry name" value="HTH_LACI"/>
    <property type="match status" value="1"/>
</dbReference>
<evidence type="ECO:0000313" key="5">
    <source>
        <dbReference type="EMBL" id="MYZ48611.1"/>
    </source>
</evidence>
<dbReference type="EMBL" id="SPKJ01000043">
    <property type="protein sequence ID" value="MYZ48611.1"/>
    <property type="molecule type" value="Genomic_DNA"/>
</dbReference>
<dbReference type="InterPro" id="IPR010982">
    <property type="entry name" value="Lambda_DNA-bd_dom_sf"/>
</dbReference>
<dbReference type="Gene3D" id="1.10.260.40">
    <property type="entry name" value="lambda repressor-like DNA-binding domains"/>
    <property type="match status" value="1"/>
</dbReference>
<dbReference type="Pfam" id="PF13377">
    <property type="entry name" value="Peripla_BP_3"/>
    <property type="match status" value="1"/>
</dbReference>
<dbReference type="GO" id="GO:0003700">
    <property type="term" value="F:DNA-binding transcription factor activity"/>
    <property type="evidence" value="ECO:0007669"/>
    <property type="project" value="TreeGrafter"/>
</dbReference>
<comment type="caution">
    <text evidence="5">The sequence shown here is derived from an EMBL/GenBank/DDBJ whole genome shotgun (WGS) entry which is preliminary data.</text>
</comment>
<dbReference type="Gene3D" id="3.40.50.2300">
    <property type="match status" value="2"/>
</dbReference>
<reference evidence="5" key="1">
    <citation type="submission" date="2019-03" db="EMBL/GenBank/DDBJ databases">
        <title>Afifella sp. nov., isolated from activated sludge.</title>
        <authorList>
            <person name="Li Q."/>
            <person name="Liu Y."/>
        </authorList>
    </citation>
    <scope>NUCLEOTIDE SEQUENCE</scope>
    <source>
        <strain evidence="5">L72</strain>
    </source>
</reference>
<dbReference type="CDD" id="cd01392">
    <property type="entry name" value="HTH_LacI"/>
    <property type="match status" value="1"/>
</dbReference>
<evidence type="ECO:0000259" key="4">
    <source>
        <dbReference type="PROSITE" id="PS50932"/>
    </source>
</evidence>
<evidence type="ECO:0000256" key="2">
    <source>
        <dbReference type="ARBA" id="ARBA00023125"/>
    </source>
</evidence>
<dbReference type="InterPro" id="IPR046335">
    <property type="entry name" value="LacI/GalR-like_sensor"/>
</dbReference>
<dbReference type="PANTHER" id="PTHR30146">
    <property type="entry name" value="LACI-RELATED TRANSCRIPTIONAL REPRESSOR"/>
    <property type="match status" value="1"/>
</dbReference>
<evidence type="ECO:0000256" key="3">
    <source>
        <dbReference type="ARBA" id="ARBA00023163"/>
    </source>
</evidence>
<keyword evidence="2" id="KW-0238">DNA-binding</keyword>
<dbReference type="PANTHER" id="PTHR30146:SF153">
    <property type="entry name" value="LACTOSE OPERON REPRESSOR"/>
    <property type="match status" value="1"/>
</dbReference>
<sequence>MASDTKEAPGHPRKVGIKDIARAANVSTTAVSYALNGTGRLDEQTRLRVIRIADQIGYRVNRNALNLRRRKSGVLAIAASVPEGLSSVLPSMDFFMQIWHGAVAASLKRGYMLLLIPFGTAPKDLETVPVDGGIVIDPVANDPLVGHFEANGLPYVTIGRDAARDPEPAWWVDNDHGTLALQAFRHLKERGARRIGLILAAPSYAYTVATRAAYLDWIAQEGGEPLMVVVEEAPTSTAGYNAALAMLDSPKPPDAIYAAIDRFAVGTLFAAAARGISVPQDLKIVSGNDGILTRTAHIPITAIDLVPNRLGREAIEMLLDRIEGAASDRHLILNGRIEVRASS</sequence>
<dbReference type="OrthoDB" id="8433438at2"/>
<keyword evidence="3" id="KW-0804">Transcription</keyword>
<organism evidence="5 6">
    <name type="scientific">Propylenella binzhouense</name>
    <dbReference type="NCBI Taxonomy" id="2555902"/>
    <lineage>
        <taxon>Bacteria</taxon>
        <taxon>Pseudomonadati</taxon>
        <taxon>Pseudomonadota</taxon>
        <taxon>Alphaproteobacteria</taxon>
        <taxon>Hyphomicrobiales</taxon>
        <taxon>Propylenellaceae</taxon>
        <taxon>Propylenella</taxon>
    </lineage>
</organism>
<proteinExistence type="predicted"/>
<name>A0A964T4Z8_9HYPH</name>
<protein>
    <submittedName>
        <fullName evidence="5">LacI family transcriptional regulator</fullName>
    </submittedName>
</protein>
<dbReference type="InterPro" id="IPR028082">
    <property type="entry name" value="Peripla_BP_I"/>
</dbReference>
<feature type="domain" description="HTH lacI-type" evidence="4">
    <location>
        <begin position="15"/>
        <end position="69"/>
    </location>
</feature>
<dbReference type="SUPFAM" id="SSF47413">
    <property type="entry name" value="lambda repressor-like DNA-binding domains"/>
    <property type="match status" value="1"/>
</dbReference>
<dbReference type="SUPFAM" id="SSF53822">
    <property type="entry name" value="Periplasmic binding protein-like I"/>
    <property type="match status" value="1"/>
</dbReference>
<keyword evidence="1" id="KW-0805">Transcription regulation</keyword>